<comment type="caution">
    <text evidence="1">The sequence shown here is derived from an EMBL/GenBank/DDBJ whole genome shotgun (WGS) entry which is preliminary data.</text>
</comment>
<organism evidence="1 2">
    <name type="scientific">Candidatus Jacksonbacteria bacterium RIFCSPLOWO2_02_FULL_44_20</name>
    <dbReference type="NCBI Taxonomy" id="1798460"/>
    <lineage>
        <taxon>Bacteria</taxon>
        <taxon>Candidatus Jacksoniibacteriota</taxon>
    </lineage>
</organism>
<gene>
    <name evidence="1" type="ORF">A3H61_03435</name>
</gene>
<dbReference type="EMBL" id="MHJU01000027">
    <property type="protein sequence ID" value="OGY72633.1"/>
    <property type="molecule type" value="Genomic_DNA"/>
</dbReference>
<name>A0A1G2A6V7_9BACT</name>
<evidence type="ECO:0000313" key="2">
    <source>
        <dbReference type="Proteomes" id="UP000178315"/>
    </source>
</evidence>
<accession>A0A1G2A6V7</accession>
<dbReference type="AlphaFoldDB" id="A0A1G2A6V7"/>
<dbReference type="Proteomes" id="UP000178315">
    <property type="component" value="Unassembled WGS sequence"/>
</dbReference>
<reference evidence="1 2" key="1">
    <citation type="journal article" date="2016" name="Nat. Commun.">
        <title>Thousands of microbial genomes shed light on interconnected biogeochemical processes in an aquifer system.</title>
        <authorList>
            <person name="Anantharaman K."/>
            <person name="Brown C.T."/>
            <person name="Hug L.A."/>
            <person name="Sharon I."/>
            <person name="Castelle C.J."/>
            <person name="Probst A.J."/>
            <person name="Thomas B.C."/>
            <person name="Singh A."/>
            <person name="Wilkins M.J."/>
            <person name="Karaoz U."/>
            <person name="Brodie E.L."/>
            <person name="Williams K.H."/>
            <person name="Hubbard S.S."/>
            <person name="Banfield J.F."/>
        </authorList>
    </citation>
    <scope>NUCLEOTIDE SEQUENCE [LARGE SCALE GENOMIC DNA]</scope>
</reference>
<evidence type="ECO:0000313" key="1">
    <source>
        <dbReference type="EMBL" id="OGY72633.1"/>
    </source>
</evidence>
<proteinExistence type="predicted"/>
<sequence>MTTNERENYPTTRKLIDTLNQGQKEFLASRCNLNMRTGIDEDYANVFNWIPDLMTNHKDDPDTLRYMFLIYMQSLEFLPYEARVQKKIGVIREEYNAVLGTNFPALETFIPPETKIALQQLLCEMKNILGVESVKARADMIDRYTHEELLGLLHRLMPIYEKAKQLIYGT</sequence>
<protein>
    <submittedName>
        <fullName evidence="1">Uncharacterized protein</fullName>
    </submittedName>
</protein>